<sequence length="98" mass="11668">MILVGNSPAFQCRSSLHPQPLVTMQPFSFLSTSVPCSILPYLILRDIIIVLGPIARLYFLLLKRRLQIYQRCFFFFYYYYYYFSRFFACLFLSLFSTA</sequence>
<reference evidence="2" key="1">
    <citation type="submission" date="2021-01" db="EMBL/GenBank/DDBJ databases">
        <title>Chromosome-level genome assembly of a human fungal pathogen reveals clustering of transcriptionally co-regulated genes.</title>
        <authorList>
            <person name="Voorhies M."/>
            <person name="Cohen S."/>
            <person name="Shea T.P."/>
            <person name="Petrus S."/>
            <person name="Munoz J.F."/>
            <person name="Poplawski S."/>
            <person name="Goldman W.E."/>
            <person name="Michael T."/>
            <person name="Cuomo C.A."/>
            <person name="Sil A."/>
            <person name="Beyhan S."/>
        </authorList>
    </citation>
    <scope>NUCLEOTIDE SEQUENCE</scope>
    <source>
        <strain evidence="2">H88</strain>
    </source>
</reference>
<dbReference type="EMBL" id="CP069102">
    <property type="protein sequence ID" value="QSS49607.1"/>
    <property type="molecule type" value="Genomic_DNA"/>
</dbReference>
<keyword evidence="1" id="KW-1133">Transmembrane helix</keyword>
<accession>A0A8A1LCW9</accession>
<protein>
    <submittedName>
        <fullName evidence="2">Uncharacterized protein</fullName>
    </submittedName>
</protein>
<feature type="transmembrane region" description="Helical" evidence="1">
    <location>
        <begin position="73"/>
        <end position="95"/>
    </location>
</feature>
<keyword evidence="1" id="KW-0472">Membrane</keyword>
<proteinExistence type="predicted"/>
<evidence type="ECO:0000313" key="3">
    <source>
        <dbReference type="Proteomes" id="UP000663419"/>
    </source>
</evidence>
<name>A0A8A1LCW9_AJEC8</name>
<dbReference type="VEuPathDB" id="FungiDB:I7I53_10009"/>
<organism evidence="2 3">
    <name type="scientific">Ajellomyces capsulatus (strain H88)</name>
    <name type="common">Darling's disease fungus</name>
    <name type="synonym">Histoplasma capsulatum</name>
    <dbReference type="NCBI Taxonomy" id="544711"/>
    <lineage>
        <taxon>Eukaryota</taxon>
        <taxon>Fungi</taxon>
        <taxon>Dikarya</taxon>
        <taxon>Ascomycota</taxon>
        <taxon>Pezizomycotina</taxon>
        <taxon>Eurotiomycetes</taxon>
        <taxon>Eurotiomycetidae</taxon>
        <taxon>Onygenales</taxon>
        <taxon>Ajellomycetaceae</taxon>
        <taxon>Histoplasma</taxon>
    </lineage>
</organism>
<dbReference type="AlphaFoldDB" id="A0A8A1LCW9"/>
<feature type="transmembrane region" description="Helical" evidence="1">
    <location>
        <begin position="38"/>
        <end position="61"/>
    </location>
</feature>
<keyword evidence="1" id="KW-0812">Transmembrane</keyword>
<dbReference type="Proteomes" id="UP000663419">
    <property type="component" value="Chromosome 1"/>
</dbReference>
<evidence type="ECO:0000313" key="2">
    <source>
        <dbReference type="EMBL" id="QSS49607.1"/>
    </source>
</evidence>
<evidence type="ECO:0000256" key="1">
    <source>
        <dbReference type="SAM" id="Phobius"/>
    </source>
</evidence>
<gene>
    <name evidence="2" type="ORF">I7I53_10009</name>
</gene>